<accession>A0A1T2LAB2</accession>
<dbReference type="GO" id="GO:0046100">
    <property type="term" value="P:hypoxanthine metabolic process"/>
    <property type="evidence" value="ECO:0007669"/>
    <property type="project" value="TreeGrafter"/>
</dbReference>
<evidence type="ECO:0000256" key="1">
    <source>
        <dbReference type="ARBA" id="ARBA00048811"/>
    </source>
</evidence>
<dbReference type="PANTHER" id="PTHR43340:SF1">
    <property type="entry name" value="HYPOXANTHINE PHOSPHORIBOSYLTRANSFERASE"/>
    <property type="match status" value="1"/>
</dbReference>
<dbReference type="RefSeq" id="WP_078482324.1">
    <property type="nucleotide sequence ID" value="NZ_MPRL01000003.1"/>
</dbReference>
<dbReference type="GO" id="GO:0000287">
    <property type="term" value="F:magnesium ion binding"/>
    <property type="evidence" value="ECO:0007669"/>
    <property type="project" value="TreeGrafter"/>
</dbReference>
<dbReference type="CDD" id="cd06223">
    <property type="entry name" value="PRTases_typeI"/>
    <property type="match status" value="1"/>
</dbReference>
<dbReference type="InterPro" id="IPR050408">
    <property type="entry name" value="HGPRT"/>
</dbReference>
<sequence>MSITAEQAQQTLDEAECLYTEAEVGAALDRMAAQISDDLADQNPLVLVVMNGAMIPASHLLSRLNFPLQHDYLHATRYCGETRGGELTWKAHPTISLKERVVLVFDDIYDEGITLAAIIKKCREEGASRVFSAVLVDKKHDRKTPIPIDYTGLEVGDRFVFGCGMDYKEYLRNVPGIYALKS</sequence>
<dbReference type="SUPFAM" id="SSF53271">
    <property type="entry name" value="PRTase-like"/>
    <property type="match status" value="1"/>
</dbReference>
<dbReference type="EMBL" id="MPRL01000003">
    <property type="protein sequence ID" value="OOZ42047.1"/>
    <property type="molecule type" value="Genomic_DNA"/>
</dbReference>
<reference evidence="4 5" key="1">
    <citation type="submission" date="2016-11" db="EMBL/GenBank/DDBJ databases">
        <title>Mixed transmission modes and dynamic genome evolution in an obligate animal-bacterial symbiosis.</title>
        <authorList>
            <person name="Russell S.L."/>
            <person name="Corbett-Detig R.B."/>
            <person name="Cavanaugh C.M."/>
        </authorList>
    </citation>
    <scope>NUCLEOTIDE SEQUENCE [LARGE SCALE GENOMIC DNA]</scope>
    <source>
        <strain evidence="4">Sveles-Q1</strain>
    </source>
</reference>
<comment type="catalytic activity">
    <reaction evidence="1">
        <text>GMP + diphosphate = guanine + 5-phospho-alpha-D-ribose 1-diphosphate</text>
        <dbReference type="Rhea" id="RHEA:25424"/>
        <dbReference type="ChEBI" id="CHEBI:16235"/>
        <dbReference type="ChEBI" id="CHEBI:33019"/>
        <dbReference type="ChEBI" id="CHEBI:58017"/>
        <dbReference type="ChEBI" id="CHEBI:58115"/>
        <dbReference type="EC" id="2.4.2.8"/>
    </reaction>
    <physiologicalReaction direction="right-to-left" evidence="1">
        <dbReference type="Rhea" id="RHEA:25426"/>
    </physiologicalReaction>
</comment>
<comment type="caution">
    <text evidence="4">The sequence shown here is derived from an EMBL/GenBank/DDBJ whole genome shotgun (WGS) entry which is preliminary data.</text>
</comment>
<dbReference type="PANTHER" id="PTHR43340">
    <property type="entry name" value="HYPOXANTHINE-GUANINE PHOSPHORIBOSYLTRANSFERASE"/>
    <property type="match status" value="1"/>
</dbReference>
<dbReference type="InterPro" id="IPR000836">
    <property type="entry name" value="PRTase_dom"/>
</dbReference>
<comment type="catalytic activity">
    <reaction evidence="2">
        <text>IMP + diphosphate = hypoxanthine + 5-phospho-alpha-D-ribose 1-diphosphate</text>
        <dbReference type="Rhea" id="RHEA:17973"/>
        <dbReference type="ChEBI" id="CHEBI:17368"/>
        <dbReference type="ChEBI" id="CHEBI:33019"/>
        <dbReference type="ChEBI" id="CHEBI:58017"/>
        <dbReference type="ChEBI" id="CHEBI:58053"/>
        <dbReference type="EC" id="2.4.2.8"/>
    </reaction>
    <physiologicalReaction direction="right-to-left" evidence="2">
        <dbReference type="Rhea" id="RHEA:17975"/>
    </physiologicalReaction>
</comment>
<evidence type="ECO:0000313" key="4">
    <source>
        <dbReference type="EMBL" id="OOZ42047.1"/>
    </source>
</evidence>
<dbReference type="OrthoDB" id="9802824at2"/>
<proteinExistence type="predicted"/>
<organism evidence="4 5">
    <name type="scientific">Solemya pervernicosa gill symbiont</name>
    <dbReference type="NCBI Taxonomy" id="642797"/>
    <lineage>
        <taxon>Bacteria</taxon>
        <taxon>Pseudomonadati</taxon>
        <taxon>Pseudomonadota</taxon>
        <taxon>Gammaproteobacteria</taxon>
        <taxon>sulfur-oxidizing symbionts</taxon>
    </lineage>
</organism>
<keyword evidence="5" id="KW-1185">Reference proteome</keyword>
<dbReference type="Pfam" id="PF00156">
    <property type="entry name" value="Pribosyltran"/>
    <property type="match status" value="1"/>
</dbReference>
<dbReference type="AlphaFoldDB" id="A0A1T2LAB2"/>
<dbReference type="NCBIfam" id="NF006605">
    <property type="entry name" value="PRK09162.1"/>
    <property type="match status" value="1"/>
</dbReference>
<dbReference type="Proteomes" id="UP000191110">
    <property type="component" value="Unassembled WGS sequence"/>
</dbReference>
<dbReference type="Gene3D" id="3.40.50.2020">
    <property type="match status" value="1"/>
</dbReference>
<dbReference type="InterPro" id="IPR029057">
    <property type="entry name" value="PRTase-like"/>
</dbReference>
<dbReference type="GO" id="GO:0032263">
    <property type="term" value="P:GMP salvage"/>
    <property type="evidence" value="ECO:0007669"/>
    <property type="project" value="TreeGrafter"/>
</dbReference>
<dbReference type="GO" id="GO:0006178">
    <property type="term" value="P:guanine salvage"/>
    <property type="evidence" value="ECO:0007669"/>
    <property type="project" value="TreeGrafter"/>
</dbReference>
<keyword evidence="4" id="KW-0808">Transferase</keyword>
<feature type="domain" description="Phosphoribosyltransferase" evidence="3">
    <location>
        <begin position="22"/>
        <end position="167"/>
    </location>
</feature>
<keyword evidence="4" id="KW-0328">Glycosyltransferase</keyword>
<evidence type="ECO:0000259" key="3">
    <source>
        <dbReference type="Pfam" id="PF00156"/>
    </source>
</evidence>
<name>A0A1T2LAB2_9GAMM</name>
<evidence type="ECO:0000256" key="2">
    <source>
        <dbReference type="ARBA" id="ARBA00049402"/>
    </source>
</evidence>
<protein>
    <submittedName>
        <fullName evidence="4">Hypoxanthine-guanine phosphoribosyltransferase</fullName>
    </submittedName>
</protein>
<dbReference type="GO" id="GO:0005829">
    <property type="term" value="C:cytosol"/>
    <property type="evidence" value="ECO:0007669"/>
    <property type="project" value="TreeGrafter"/>
</dbReference>
<gene>
    <name evidence="4" type="ORF">BOW53_01555</name>
</gene>
<dbReference type="GO" id="GO:0004422">
    <property type="term" value="F:hypoxanthine phosphoribosyltransferase activity"/>
    <property type="evidence" value="ECO:0007669"/>
    <property type="project" value="TreeGrafter"/>
</dbReference>
<evidence type="ECO:0000313" key="5">
    <source>
        <dbReference type="Proteomes" id="UP000191110"/>
    </source>
</evidence>
<dbReference type="GO" id="GO:0032264">
    <property type="term" value="P:IMP salvage"/>
    <property type="evidence" value="ECO:0007669"/>
    <property type="project" value="TreeGrafter"/>
</dbReference>